<dbReference type="InterPro" id="IPR036389">
    <property type="entry name" value="RNase_III_sf"/>
</dbReference>
<evidence type="ECO:0000256" key="9">
    <source>
        <dbReference type="HAMAP-Rule" id="MF_00104"/>
    </source>
</evidence>
<keyword evidence="9" id="KW-0819">tRNA processing</keyword>
<evidence type="ECO:0000256" key="6">
    <source>
        <dbReference type="ARBA" id="ARBA00022759"/>
    </source>
</evidence>
<evidence type="ECO:0000256" key="1">
    <source>
        <dbReference type="ARBA" id="ARBA00000109"/>
    </source>
</evidence>
<comment type="subunit">
    <text evidence="9">Homodimer.</text>
</comment>
<feature type="domain" description="RNase III" evidence="12">
    <location>
        <begin position="12"/>
        <end position="128"/>
    </location>
</feature>
<feature type="binding site" evidence="9">
    <location>
        <position position="114"/>
    </location>
    <ligand>
        <name>Mg(2+)</name>
        <dbReference type="ChEBI" id="CHEBI:18420"/>
    </ligand>
</feature>
<feature type="active site" evidence="9">
    <location>
        <position position="45"/>
    </location>
</feature>
<accession>S2W291</accession>
<dbReference type="GO" id="GO:0005737">
    <property type="term" value="C:cytoplasm"/>
    <property type="evidence" value="ECO:0007669"/>
    <property type="project" value="UniProtKB-SubCell"/>
</dbReference>
<dbReference type="PANTHER" id="PTHR11207">
    <property type="entry name" value="RIBONUCLEASE III"/>
    <property type="match status" value="1"/>
</dbReference>
<dbReference type="Gene3D" id="3.30.160.20">
    <property type="match status" value="1"/>
</dbReference>
<evidence type="ECO:0000313" key="13">
    <source>
        <dbReference type="EMBL" id="EPD26672.1"/>
    </source>
</evidence>
<dbReference type="Proteomes" id="UP000014393">
    <property type="component" value="Unassembled WGS sequence"/>
</dbReference>
<comment type="catalytic activity">
    <reaction evidence="1 9">
        <text>Endonucleolytic cleavage to 5'-phosphomonoester.</text>
        <dbReference type="EC" id="3.1.26.3"/>
    </reaction>
</comment>
<comment type="cofactor">
    <cofactor evidence="9">
        <name>Mg(2+)</name>
        <dbReference type="ChEBI" id="CHEBI:18420"/>
    </cofactor>
</comment>
<keyword evidence="14" id="KW-1185">Reference proteome</keyword>
<dbReference type="GO" id="GO:0004525">
    <property type="term" value="F:ribonuclease III activity"/>
    <property type="evidence" value="ECO:0007669"/>
    <property type="project" value="UniProtKB-UniRule"/>
</dbReference>
<comment type="function">
    <text evidence="9">Digests double-stranded RNA. Involved in the processing of primary rRNA transcript to yield the immediate precursors to the large and small rRNAs (23S and 16S). Processes some mRNAs, and tRNAs when they are encoded in the rRNA operon. Processes pre-crRNA and tracrRNA of type II CRISPR loci if present in the organism.</text>
</comment>
<dbReference type="InterPro" id="IPR011907">
    <property type="entry name" value="RNase_III"/>
</dbReference>
<dbReference type="SMART" id="SM00535">
    <property type="entry name" value="RIBOc"/>
    <property type="match status" value="1"/>
</dbReference>
<dbReference type="EC" id="3.1.26.3" evidence="9"/>
<keyword evidence="9" id="KW-0699">rRNA-binding</keyword>
<evidence type="ECO:0000256" key="3">
    <source>
        <dbReference type="ARBA" id="ARBA00022552"/>
    </source>
</evidence>
<comment type="similarity">
    <text evidence="2">Belongs to the ribonuclease III family.</text>
</comment>
<dbReference type="GO" id="GO:0019843">
    <property type="term" value="F:rRNA binding"/>
    <property type="evidence" value="ECO:0007669"/>
    <property type="project" value="UniProtKB-KW"/>
</dbReference>
<dbReference type="HAMAP" id="MF_00104">
    <property type="entry name" value="RNase_III"/>
    <property type="match status" value="1"/>
</dbReference>
<feature type="binding site" evidence="9">
    <location>
        <position position="117"/>
    </location>
    <ligand>
        <name>Mg(2+)</name>
        <dbReference type="ChEBI" id="CHEBI:18420"/>
    </ligand>
</feature>
<keyword evidence="8 9" id="KW-0694">RNA-binding</keyword>
<dbReference type="STRING" id="59505.FB03_02845"/>
<dbReference type="OrthoDB" id="9805026at2"/>
<dbReference type="NCBIfam" id="TIGR02191">
    <property type="entry name" value="RNaseIII"/>
    <property type="match status" value="1"/>
</dbReference>
<dbReference type="SUPFAM" id="SSF54768">
    <property type="entry name" value="dsRNA-binding domain-like"/>
    <property type="match status" value="1"/>
</dbReference>
<comment type="caution">
    <text evidence="13">The sequence shown here is derived from an EMBL/GenBank/DDBJ whole genome shotgun (WGS) entry which is preliminary data.</text>
</comment>
<dbReference type="InterPro" id="IPR000999">
    <property type="entry name" value="RNase_III_dom"/>
</dbReference>
<dbReference type="PROSITE" id="PS50142">
    <property type="entry name" value="RNASE_3_2"/>
    <property type="match status" value="1"/>
</dbReference>
<keyword evidence="4 9" id="KW-0507">mRNA processing</keyword>
<dbReference type="eggNOG" id="COG0571">
    <property type="taxonomic scope" value="Bacteria"/>
</dbReference>
<evidence type="ECO:0000256" key="5">
    <source>
        <dbReference type="ARBA" id="ARBA00022722"/>
    </source>
</evidence>
<dbReference type="HOGENOM" id="CLU_000907_1_2_11"/>
<dbReference type="PROSITE" id="PS00517">
    <property type="entry name" value="RNASE_3_1"/>
    <property type="match status" value="1"/>
</dbReference>
<name>S2W291_9ACTO</name>
<dbReference type="EMBL" id="AGWM01000011">
    <property type="protein sequence ID" value="EPD26672.1"/>
    <property type="molecule type" value="Genomic_DNA"/>
</dbReference>
<feature type="binding site" evidence="9">
    <location>
        <position position="41"/>
    </location>
    <ligand>
        <name>Mg(2+)</name>
        <dbReference type="ChEBI" id="CHEBI:18420"/>
    </ligand>
</feature>
<keyword evidence="9" id="KW-0479">Metal-binding</keyword>
<evidence type="ECO:0000313" key="14">
    <source>
        <dbReference type="Proteomes" id="UP000014393"/>
    </source>
</evidence>
<evidence type="ECO:0000259" key="11">
    <source>
        <dbReference type="PROSITE" id="PS50137"/>
    </source>
</evidence>
<dbReference type="GO" id="GO:0010468">
    <property type="term" value="P:regulation of gene expression"/>
    <property type="evidence" value="ECO:0007669"/>
    <property type="project" value="TreeGrafter"/>
</dbReference>
<dbReference type="Pfam" id="PF14622">
    <property type="entry name" value="Ribonucleas_3_3"/>
    <property type="match status" value="1"/>
</dbReference>
<dbReference type="GO" id="GO:0003725">
    <property type="term" value="F:double-stranded RNA binding"/>
    <property type="evidence" value="ECO:0007669"/>
    <property type="project" value="TreeGrafter"/>
</dbReference>
<dbReference type="PROSITE" id="PS50137">
    <property type="entry name" value="DS_RBD"/>
    <property type="match status" value="1"/>
</dbReference>
<dbReference type="SUPFAM" id="SSF69065">
    <property type="entry name" value="RNase III domain-like"/>
    <property type="match status" value="1"/>
</dbReference>
<dbReference type="GO" id="GO:0046872">
    <property type="term" value="F:metal ion binding"/>
    <property type="evidence" value="ECO:0007669"/>
    <property type="project" value="UniProtKB-KW"/>
</dbReference>
<dbReference type="GO" id="GO:0008033">
    <property type="term" value="P:tRNA processing"/>
    <property type="evidence" value="ECO:0007669"/>
    <property type="project" value="UniProtKB-KW"/>
</dbReference>
<dbReference type="AlphaFoldDB" id="S2W291"/>
<dbReference type="GO" id="GO:0006397">
    <property type="term" value="P:mRNA processing"/>
    <property type="evidence" value="ECO:0007669"/>
    <property type="project" value="UniProtKB-UniRule"/>
</dbReference>
<dbReference type="FunFam" id="1.10.1520.10:FF:000001">
    <property type="entry name" value="Ribonuclease 3"/>
    <property type="match status" value="1"/>
</dbReference>
<keyword evidence="5 9" id="KW-0540">Nuclease</keyword>
<gene>
    <name evidence="9" type="primary">rnc</name>
    <name evidence="13" type="ORF">HMPREF9237_01298</name>
</gene>
<comment type="subcellular location">
    <subcellularLocation>
        <location evidence="9">Cytoplasm</location>
    </subcellularLocation>
</comment>
<sequence>MAYRELVEQWGIDLPRPLLRRALTHRSFAFEHDEPHNERLEFLGDSILGLIIAEKVFREYPDASEGDMSQMKTYAVSEKALADVARRINLGDALRLGRGEDRSGGRNKDSILSDTVEALIAATYLEHGMEPTREIVDRLLDSKIKDASVLGPNLDWQTSFEELAHGLGWEGTIEFELSSTGPDHARVFTAVASMAGREWGSGEGSSQKNARHAAAEASYRILADLIEKGEVQPAAANTGNNGVGGNDGAASGAGAPATASAAQ</sequence>
<reference evidence="13 14" key="1">
    <citation type="submission" date="2013-05" db="EMBL/GenBank/DDBJ databases">
        <title>The Genome Sequence of Actinobaculum schaalii FB123-CNA2.</title>
        <authorList>
            <consortium name="The Broad Institute Genomics Platform"/>
            <person name="Earl A."/>
            <person name="Ward D."/>
            <person name="Feldgarden M."/>
            <person name="Gevers D."/>
            <person name="Saerens B."/>
            <person name="Vaneechoutte M."/>
            <person name="Walker B."/>
            <person name="Young S."/>
            <person name="Zeng Q."/>
            <person name="Gargeya S."/>
            <person name="Fitzgerald M."/>
            <person name="Haas B."/>
            <person name="Abouelleil A."/>
            <person name="Allen A.W."/>
            <person name="Alvarado L."/>
            <person name="Arachchi H.M."/>
            <person name="Berlin A.M."/>
            <person name="Chapman S.B."/>
            <person name="Gainer-Dewar J."/>
            <person name="Goldberg J."/>
            <person name="Griggs A."/>
            <person name="Gujja S."/>
            <person name="Hansen M."/>
            <person name="Howarth C."/>
            <person name="Imamovic A."/>
            <person name="Ireland A."/>
            <person name="Larimer J."/>
            <person name="McCowan C."/>
            <person name="Murphy C."/>
            <person name="Pearson M."/>
            <person name="Poon T.W."/>
            <person name="Priest M."/>
            <person name="Roberts A."/>
            <person name="Saif S."/>
            <person name="Shea T."/>
            <person name="Sisk P."/>
            <person name="Sykes S."/>
            <person name="Wortman J."/>
            <person name="Nusbaum C."/>
            <person name="Birren B."/>
        </authorList>
    </citation>
    <scope>NUCLEOTIDE SEQUENCE [LARGE SCALE GENOMIC DNA]</scope>
    <source>
        <strain evidence="13 14">FB123-CNA-2</strain>
    </source>
</reference>
<feature type="compositionally biased region" description="Low complexity" evidence="10">
    <location>
        <begin position="248"/>
        <end position="263"/>
    </location>
</feature>
<keyword evidence="6 9" id="KW-0255">Endonuclease</keyword>
<dbReference type="SMART" id="SM00358">
    <property type="entry name" value="DSRM"/>
    <property type="match status" value="1"/>
</dbReference>
<evidence type="ECO:0000256" key="7">
    <source>
        <dbReference type="ARBA" id="ARBA00022801"/>
    </source>
</evidence>
<dbReference type="CDD" id="cd00593">
    <property type="entry name" value="RIBOc"/>
    <property type="match status" value="1"/>
</dbReference>
<dbReference type="PANTHER" id="PTHR11207:SF0">
    <property type="entry name" value="RIBONUCLEASE 3"/>
    <property type="match status" value="1"/>
</dbReference>
<organism evidence="13 14">
    <name type="scientific">Actinotignum schaalii FB123-CNA-2</name>
    <dbReference type="NCBI Taxonomy" id="883067"/>
    <lineage>
        <taxon>Bacteria</taxon>
        <taxon>Bacillati</taxon>
        <taxon>Actinomycetota</taxon>
        <taxon>Actinomycetes</taxon>
        <taxon>Actinomycetales</taxon>
        <taxon>Actinomycetaceae</taxon>
        <taxon>Actinotignum</taxon>
    </lineage>
</organism>
<evidence type="ECO:0000256" key="10">
    <source>
        <dbReference type="SAM" id="MobiDB-lite"/>
    </source>
</evidence>
<evidence type="ECO:0000256" key="2">
    <source>
        <dbReference type="ARBA" id="ARBA00010183"/>
    </source>
</evidence>
<dbReference type="PATRIC" id="fig|883067.3.peg.1269"/>
<feature type="active site" evidence="9">
    <location>
        <position position="117"/>
    </location>
</feature>
<dbReference type="CDD" id="cd10845">
    <property type="entry name" value="DSRM_RNAse_III_family"/>
    <property type="match status" value="1"/>
</dbReference>
<dbReference type="RefSeq" id="WP_016442911.1">
    <property type="nucleotide sequence ID" value="NZ_KE150263.1"/>
</dbReference>
<evidence type="ECO:0000259" key="12">
    <source>
        <dbReference type="PROSITE" id="PS50142"/>
    </source>
</evidence>
<dbReference type="Pfam" id="PF00035">
    <property type="entry name" value="dsrm"/>
    <property type="match status" value="1"/>
</dbReference>
<protein>
    <recommendedName>
        <fullName evidence="9">Ribonuclease 3</fullName>
        <ecNumber evidence="9">3.1.26.3</ecNumber>
    </recommendedName>
    <alternativeName>
        <fullName evidence="9">Ribonuclease III</fullName>
        <shortName evidence="9">RNase III</shortName>
    </alternativeName>
</protein>
<keyword evidence="9" id="KW-0963">Cytoplasm</keyword>
<keyword evidence="3 9" id="KW-0698">rRNA processing</keyword>
<dbReference type="InterPro" id="IPR014720">
    <property type="entry name" value="dsRBD_dom"/>
</dbReference>
<evidence type="ECO:0000256" key="4">
    <source>
        <dbReference type="ARBA" id="ARBA00022664"/>
    </source>
</evidence>
<feature type="domain" description="DRBM" evidence="11">
    <location>
        <begin position="155"/>
        <end position="224"/>
    </location>
</feature>
<evidence type="ECO:0000256" key="8">
    <source>
        <dbReference type="ARBA" id="ARBA00022884"/>
    </source>
</evidence>
<proteinExistence type="inferred from homology"/>
<keyword evidence="9" id="KW-0460">Magnesium</keyword>
<keyword evidence="7 9" id="KW-0378">Hydrolase</keyword>
<feature type="region of interest" description="Disordered" evidence="10">
    <location>
        <begin position="233"/>
        <end position="263"/>
    </location>
</feature>
<dbReference type="GO" id="GO:0006364">
    <property type="term" value="P:rRNA processing"/>
    <property type="evidence" value="ECO:0007669"/>
    <property type="project" value="UniProtKB-UniRule"/>
</dbReference>
<dbReference type="Gene3D" id="1.10.1520.10">
    <property type="entry name" value="Ribonuclease III domain"/>
    <property type="match status" value="1"/>
</dbReference>